<evidence type="ECO:0000256" key="3">
    <source>
        <dbReference type="ARBA" id="ARBA00022722"/>
    </source>
</evidence>
<keyword evidence="1" id="KW-0597">Phosphoprotein</keyword>
<dbReference type="Pfam" id="PF01934">
    <property type="entry name" value="HepT-like"/>
    <property type="match status" value="1"/>
</dbReference>
<evidence type="ECO:0000313" key="7">
    <source>
        <dbReference type="Proteomes" id="UP001500957"/>
    </source>
</evidence>
<gene>
    <name evidence="6" type="ORF">GCM10009547_21430</name>
</gene>
<dbReference type="PANTHER" id="PTHR34139:SF1">
    <property type="entry name" value="RNASE MJ1380-RELATED"/>
    <property type="match status" value="1"/>
</dbReference>
<evidence type="ECO:0000256" key="1">
    <source>
        <dbReference type="ARBA" id="ARBA00022553"/>
    </source>
</evidence>
<dbReference type="EMBL" id="BAAAHE010000016">
    <property type="protein sequence ID" value="GAA0618778.1"/>
    <property type="molecule type" value="Genomic_DNA"/>
</dbReference>
<accession>A0ABN1GT49</accession>
<evidence type="ECO:0000256" key="4">
    <source>
        <dbReference type="ARBA" id="ARBA00022741"/>
    </source>
</evidence>
<comment type="caution">
    <text evidence="6">The sequence shown here is derived from an EMBL/GenBank/DDBJ whole genome shotgun (WGS) entry which is preliminary data.</text>
</comment>
<sequence>MPLDDRTRVLHLREAARKAVNYSVGRTRKDLDDDELLRLALVKLVEIVGEAAKGVSEQFRQEHPGVAWSAAGRMRDRLVHHYFDIDLDVLWQTIHEDLPALLVAVPDPDT</sequence>
<keyword evidence="5" id="KW-0378">Hydrolase</keyword>
<evidence type="ECO:0008006" key="8">
    <source>
        <dbReference type="Google" id="ProtNLM"/>
    </source>
</evidence>
<name>A0ABN1GT49_9ACTN</name>
<dbReference type="RefSeq" id="WP_344604487.1">
    <property type="nucleotide sequence ID" value="NZ_BAAAHE010000016.1"/>
</dbReference>
<keyword evidence="4" id="KW-0547">Nucleotide-binding</keyword>
<dbReference type="InterPro" id="IPR051813">
    <property type="entry name" value="HepT_RNase_toxin"/>
</dbReference>
<evidence type="ECO:0000256" key="5">
    <source>
        <dbReference type="ARBA" id="ARBA00022801"/>
    </source>
</evidence>
<reference evidence="6 7" key="1">
    <citation type="journal article" date="2019" name="Int. J. Syst. Evol. Microbiol.">
        <title>The Global Catalogue of Microorganisms (GCM) 10K type strain sequencing project: providing services to taxonomists for standard genome sequencing and annotation.</title>
        <authorList>
            <consortium name="The Broad Institute Genomics Platform"/>
            <consortium name="The Broad Institute Genome Sequencing Center for Infectious Disease"/>
            <person name="Wu L."/>
            <person name="Ma J."/>
        </authorList>
    </citation>
    <scope>NUCLEOTIDE SEQUENCE [LARGE SCALE GENOMIC DNA]</scope>
    <source>
        <strain evidence="6 7">JCM 10671</strain>
    </source>
</reference>
<evidence type="ECO:0000256" key="2">
    <source>
        <dbReference type="ARBA" id="ARBA00022649"/>
    </source>
</evidence>
<organism evidence="6 7">
    <name type="scientific">Sporichthya brevicatena</name>
    <dbReference type="NCBI Taxonomy" id="171442"/>
    <lineage>
        <taxon>Bacteria</taxon>
        <taxon>Bacillati</taxon>
        <taxon>Actinomycetota</taxon>
        <taxon>Actinomycetes</taxon>
        <taxon>Sporichthyales</taxon>
        <taxon>Sporichthyaceae</taxon>
        <taxon>Sporichthya</taxon>
    </lineage>
</organism>
<dbReference type="InterPro" id="IPR008201">
    <property type="entry name" value="HepT-like"/>
</dbReference>
<evidence type="ECO:0000313" key="6">
    <source>
        <dbReference type="EMBL" id="GAA0618778.1"/>
    </source>
</evidence>
<keyword evidence="2" id="KW-1277">Toxin-antitoxin system</keyword>
<proteinExistence type="predicted"/>
<keyword evidence="7" id="KW-1185">Reference proteome</keyword>
<keyword evidence="3" id="KW-0540">Nuclease</keyword>
<protein>
    <recommendedName>
        <fullName evidence="8">DUF86 domain-containing protein</fullName>
    </recommendedName>
</protein>
<dbReference type="PANTHER" id="PTHR34139">
    <property type="entry name" value="UPF0331 PROTEIN MJ0127"/>
    <property type="match status" value="1"/>
</dbReference>
<dbReference type="Proteomes" id="UP001500957">
    <property type="component" value="Unassembled WGS sequence"/>
</dbReference>